<accession>X1A1H9</accession>
<evidence type="ECO:0000313" key="1">
    <source>
        <dbReference type="EMBL" id="GAG64002.1"/>
    </source>
</evidence>
<comment type="caution">
    <text evidence="1">The sequence shown here is derived from an EMBL/GenBank/DDBJ whole genome shotgun (WGS) entry which is preliminary data.</text>
</comment>
<name>X1A1H9_9ZZZZ</name>
<proteinExistence type="predicted"/>
<reference evidence="1" key="1">
    <citation type="journal article" date="2014" name="Front. Microbiol.">
        <title>High frequency of phylogenetically diverse reductive dehalogenase-homologous genes in deep subseafloor sedimentary metagenomes.</title>
        <authorList>
            <person name="Kawai M."/>
            <person name="Futagami T."/>
            <person name="Toyoda A."/>
            <person name="Takaki Y."/>
            <person name="Nishi S."/>
            <person name="Hori S."/>
            <person name="Arai W."/>
            <person name="Tsubouchi T."/>
            <person name="Morono Y."/>
            <person name="Uchiyama I."/>
            <person name="Ito T."/>
            <person name="Fujiyama A."/>
            <person name="Inagaki F."/>
            <person name="Takami H."/>
        </authorList>
    </citation>
    <scope>NUCLEOTIDE SEQUENCE</scope>
    <source>
        <strain evidence="1">Expedition CK06-06</strain>
    </source>
</reference>
<dbReference type="SUPFAM" id="SSF48695">
    <property type="entry name" value="Multiheme cytochromes"/>
    <property type="match status" value="1"/>
</dbReference>
<protein>
    <submittedName>
        <fullName evidence="1">Uncharacterized protein</fullName>
    </submittedName>
</protein>
<dbReference type="AlphaFoldDB" id="X1A1H9"/>
<sequence>MSLIFCYHCHHPSHIRARSLQADRLGIKPLECPECHKHPAGADAGESPRLNISGRR</sequence>
<gene>
    <name evidence="1" type="ORF">S01H4_17709</name>
</gene>
<dbReference type="InterPro" id="IPR036280">
    <property type="entry name" value="Multihaem_cyt_sf"/>
</dbReference>
<dbReference type="EMBL" id="BART01007815">
    <property type="protein sequence ID" value="GAG64002.1"/>
    <property type="molecule type" value="Genomic_DNA"/>
</dbReference>
<organism evidence="1">
    <name type="scientific">marine sediment metagenome</name>
    <dbReference type="NCBI Taxonomy" id="412755"/>
    <lineage>
        <taxon>unclassified sequences</taxon>
        <taxon>metagenomes</taxon>
        <taxon>ecological metagenomes</taxon>
    </lineage>
</organism>